<name>A0ABP7AM67_9ACTN</name>
<proteinExistence type="predicted"/>
<dbReference type="Proteomes" id="UP001501490">
    <property type="component" value="Unassembled WGS sequence"/>
</dbReference>
<evidence type="ECO:0000313" key="2">
    <source>
        <dbReference type="EMBL" id="GAA3635356.1"/>
    </source>
</evidence>
<organism evidence="2 3">
    <name type="scientific">Microlunatus ginsengisoli</name>
    <dbReference type="NCBI Taxonomy" id="363863"/>
    <lineage>
        <taxon>Bacteria</taxon>
        <taxon>Bacillati</taxon>
        <taxon>Actinomycetota</taxon>
        <taxon>Actinomycetes</taxon>
        <taxon>Propionibacteriales</taxon>
        <taxon>Propionibacteriaceae</taxon>
        <taxon>Microlunatus</taxon>
    </lineage>
</organism>
<keyword evidence="3" id="KW-1185">Reference proteome</keyword>
<evidence type="ECO:0000256" key="1">
    <source>
        <dbReference type="SAM" id="MobiDB-lite"/>
    </source>
</evidence>
<evidence type="ECO:0008006" key="4">
    <source>
        <dbReference type="Google" id="ProtNLM"/>
    </source>
</evidence>
<accession>A0ABP7AM67</accession>
<gene>
    <name evidence="2" type="ORF">GCM10022236_42480</name>
</gene>
<reference evidence="3" key="1">
    <citation type="journal article" date="2019" name="Int. J. Syst. Evol. Microbiol.">
        <title>The Global Catalogue of Microorganisms (GCM) 10K type strain sequencing project: providing services to taxonomists for standard genome sequencing and annotation.</title>
        <authorList>
            <consortium name="The Broad Institute Genomics Platform"/>
            <consortium name="The Broad Institute Genome Sequencing Center for Infectious Disease"/>
            <person name="Wu L."/>
            <person name="Ma J."/>
        </authorList>
    </citation>
    <scope>NUCLEOTIDE SEQUENCE [LARGE SCALE GENOMIC DNA]</scope>
    <source>
        <strain evidence="3">JCM 16929</strain>
    </source>
</reference>
<dbReference type="EMBL" id="BAABAB010000036">
    <property type="protein sequence ID" value="GAA3635356.1"/>
    <property type="molecule type" value="Genomic_DNA"/>
</dbReference>
<sequence>MTAQPDPATDTAPHATGATDRSGAGRPGIARGGTGRHWVAGDYAPFVTASGADKLATSAVAPLVAAARGCETLVWADARQAAADCRRLGIDKRGKQGRRFGDSLQAGDILVMPWYLADQVARAERTGQAPIRTSIQYRPAVPERDETGRERKYEFVFGNETVLGAHPATPAGWFADPAIPLLVAEGQLKGDSAITGALLASGVTPDQLRLATGETVDGARDRLRSLLAAMTPDRRVCVIAIAGVWNWRTNPEWSMVALTGRDVWVAVDGDVTCKWKVWEPTAQLFEMLARRKANAALLSPAAATPEGGAKVGVDDYLADHGTWDDLLRHLSPGLPPRPRRENFESIGQYRIGDDGTELQVCKPRVDEASGDVVGGSWVAEYPIGGRVVAQTVKRKPTPEEVSTGRFGEGLTRLPPGADDRVEIEISWRDPAGNLVTDLVEGPSDILVETPDRWLNHKPLHLPTGLKLHPAWPPRGPVGQNWLQAVKANREAEVQRRTLWTRMGWVPVPGDLPVFSVGDQVVGEKVEGTTLSAVGELIHNAHLFGVGDDGGADFDDPMYRRHLARDLKATLDAVIAAYTDRAVAAVVLAAGVRAALPMQSNSVVYLVGPPASGKSYSAGVICGFWSRRPGYFSDDALPGSAKDSIAATEANLSVACMWVVDDLAPSSDPRRAAREQSDLDDTIRMVHNGSSRGRMTRDGTPRPVRIPNAMLVATAENESTVESIRQRSLTVLCRKGTLAESRRPTDALKDLYAHDGAPARVTQGLVKMIRHQCASRDGGDWAATVGWVADDRGLCDDEIRDAMIARGLDGGSVTRAVKIGGDLALALRYLGELAANLGIGDDYVSLLTDADRLPAELSALVAANWRTSTNATPGHHVLLAITLALRSGRAHIQSAANPMQAPGDADLLLASRLGWSMHGDRPAPNGPAVGVHGFLQDTDEEVVLLDHTTAFSVAQRLYPELLPAGSRAAGAWQSARDERLVLDVPGTTRGTATTRRRLKGASQRFSGVPVALTTLLDPSPAGDAHPGDTAS</sequence>
<dbReference type="RefSeq" id="WP_344808355.1">
    <property type="nucleotide sequence ID" value="NZ_BAABAB010000036.1"/>
</dbReference>
<feature type="region of interest" description="Disordered" evidence="1">
    <location>
        <begin position="1"/>
        <end position="34"/>
    </location>
</feature>
<evidence type="ECO:0000313" key="3">
    <source>
        <dbReference type="Proteomes" id="UP001501490"/>
    </source>
</evidence>
<protein>
    <recommendedName>
        <fullName evidence="4">DUF927 domain-containing protein</fullName>
    </recommendedName>
</protein>
<comment type="caution">
    <text evidence="2">The sequence shown here is derived from an EMBL/GenBank/DDBJ whole genome shotgun (WGS) entry which is preliminary data.</text>
</comment>